<protein>
    <recommendedName>
        <fullName evidence="5">Putative pre-16S rRNA nuclease</fullName>
        <ecNumber evidence="5">3.1.-.-</ecNumber>
    </recommendedName>
</protein>
<comment type="similarity">
    <text evidence="5">Belongs to the YqgF HJR family.</text>
</comment>
<dbReference type="SMART" id="SM00732">
    <property type="entry name" value="YqgFc"/>
    <property type="match status" value="1"/>
</dbReference>
<evidence type="ECO:0000256" key="4">
    <source>
        <dbReference type="ARBA" id="ARBA00022801"/>
    </source>
</evidence>
<dbReference type="GO" id="GO:0005829">
    <property type="term" value="C:cytosol"/>
    <property type="evidence" value="ECO:0007669"/>
    <property type="project" value="TreeGrafter"/>
</dbReference>
<evidence type="ECO:0000313" key="7">
    <source>
        <dbReference type="EMBL" id="OGH87066.1"/>
    </source>
</evidence>
<accession>A0A1F6NSZ9</accession>
<keyword evidence="4 5" id="KW-0378">Hydrolase</keyword>
<name>A0A1F6NSZ9_9BACT</name>
<dbReference type="InterPro" id="IPR005227">
    <property type="entry name" value="YqgF"/>
</dbReference>
<dbReference type="Pfam" id="PF03652">
    <property type="entry name" value="RuvX"/>
    <property type="match status" value="1"/>
</dbReference>
<dbReference type="EMBL" id="MFQP01000062">
    <property type="protein sequence ID" value="OGH87066.1"/>
    <property type="molecule type" value="Genomic_DNA"/>
</dbReference>
<dbReference type="InterPro" id="IPR006641">
    <property type="entry name" value="YqgF/RNaseH-like_dom"/>
</dbReference>
<dbReference type="GO" id="GO:0000967">
    <property type="term" value="P:rRNA 5'-end processing"/>
    <property type="evidence" value="ECO:0007669"/>
    <property type="project" value="UniProtKB-UniRule"/>
</dbReference>
<dbReference type="Gene3D" id="3.30.420.140">
    <property type="entry name" value="YqgF/RNase H-like domain"/>
    <property type="match status" value="1"/>
</dbReference>
<evidence type="ECO:0000313" key="8">
    <source>
        <dbReference type="Proteomes" id="UP000177151"/>
    </source>
</evidence>
<dbReference type="NCBIfam" id="TIGR00250">
    <property type="entry name" value="RNAse_H_YqgF"/>
    <property type="match status" value="1"/>
</dbReference>
<dbReference type="HAMAP" id="MF_00651">
    <property type="entry name" value="Nuclease_YqgF"/>
    <property type="match status" value="1"/>
</dbReference>
<comment type="subcellular location">
    <subcellularLocation>
        <location evidence="5">Cytoplasm</location>
    </subcellularLocation>
</comment>
<keyword evidence="3 5" id="KW-0540">Nuclease</keyword>
<dbReference type="InterPro" id="IPR012337">
    <property type="entry name" value="RNaseH-like_sf"/>
</dbReference>
<evidence type="ECO:0000256" key="5">
    <source>
        <dbReference type="HAMAP-Rule" id="MF_00651"/>
    </source>
</evidence>
<sequence length="121" mass="13640">MNYLGIDYGKKRIGLAWVQEGLDVVLPFGVVKDIDELAKLIKKEKIDKIVVGLPIGLDGKENENTRRVKKFADELKNKINLPIEFEDERFSSRQADSMGGDVSRDEKAAMVILSSYLERIG</sequence>
<feature type="domain" description="YqgF/RNase H-like" evidence="6">
    <location>
        <begin position="1"/>
        <end position="95"/>
    </location>
</feature>
<reference evidence="7 8" key="1">
    <citation type="journal article" date="2016" name="Nat. Commun.">
        <title>Thousands of microbial genomes shed light on interconnected biogeochemical processes in an aquifer system.</title>
        <authorList>
            <person name="Anantharaman K."/>
            <person name="Brown C.T."/>
            <person name="Hug L.A."/>
            <person name="Sharon I."/>
            <person name="Castelle C.J."/>
            <person name="Probst A.J."/>
            <person name="Thomas B.C."/>
            <person name="Singh A."/>
            <person name="Wilkins M.J."/>
            <person name="Karaoz U."/>
            <person name="Brodie E.L."/>
            <person name="Williams K.H."/>
            <person name="Hubbard S.S."/>
            <person name="Banfield J.F."/>
        </authorList>
    </citation>
    <scope>NUCLEOTIDE SEQUENCE [LARGE SCALE GENOMIC DNA]</scope>
</reference>
<evidence type="ECO:0000256" key="3">
    <source>
        <dbReference type="ARBA" id="ARBA00022722"/>
    </source>
</evidence>
<organism evidence="7 8">
    <name type="scientific">Candidatus Magasanikbacteria bacterium RIFOXYA1_FULL_40_8</name>
    <dbReference type="NCBI Taxonomy" id="1798694"/>
    <lineage>
        <taxon>Bacteria</taxon>
        <taxon>Candidatus Magasanikiibacteriota</taxon>
    </lineage>
</organism>
<keyword evidence="1 5" id="KW-0963">Cytoplasm</keyword>
<comment type="function">
    <text evidence="5">Could be a nuclease involved in processing of the 5'-end of pre-16S rRNA.</text>
</comment>
<dbReference type="Proteomes" id="UP000177151">
    <property type="component" value="Unassembled WGS sequence"/>
</dbReference>
<evidence type="ECO:0000259" key="6">
    <source>
        <dbReference type="SMART" id="SM00732"/>
    </source>
</evidence>
<dbReference type="PANTHER" id="PTHR33317:SF4">
    <property type="entry name" value="POLYNUCLEOTIDYL TRANSFERASE, RIBONUCLEASE H-LIKE SUPERFAMILY PROTEIN"/>
    <property type="match status" value="1"/>
</dbReference>
<evidence type="ECO:0000256" key="2">
    <source>
        <dbReference type="ARBA" id="ARBA00022517"/>
    </source>
</evidence>
<dbReference type="CDD" id="cd16964">
    <property type="entry name" value="YqgF"/>
    <property type="match status" value="1"/>
</dbReference>
<comment type="caution">
    <text evidence="7">The sequence shown here is derived from an EMBL/GenBank/DDBJ whole genome shotgun (WGS) entry which is preliminary data.</text>
</comment>
<gene>
    <name evidence="7" type="ORF">A2206_02665</name>
</gene>
<dbReference type="PANTHER" id="PTHR33317">
    <property type="entry name" value="POLYNUCLEOTIDYL TRANSFERASE, RIBONUCLEASE H-LIKE SUPERFAMILY PROTEIN"/>
    <property type="match status" value="1"/>
</dbReference>
<keyword evidence="2 5" id="KW-0690">Ribosome biogenesis</keyword>
<dbReference type="SUPFAM" id="SSF53098">
    <property type="entry name" value="Ribonuclease H-like"/>
    <property type="match status" value="1"/>
</dbReference>
<dbReference type="InterPro" id="IPR037027">
    <property type="entry name" value="YqgF/RNaseH-like_dom_sf"/>
</dbReference>
<dbReference type="GO" id="GO:0004518">
    <property type="term" value="F:nuclease activity"/>
    <property type="evidence" value="ECO:0007669"/>
    <property type="project" value="UniProtKB-KW"/>
</dbReference>
<dbReference type="AlphaFoldDB" id="A0A1F6NSZ9"/>
<dbReference type="GO" id="GO:0016788">
    <property type="term" value="F:hydrolase activity, acting on ester bonds"/>
    <property type="evidence" value="ECO:0007669"/>
    <property type="project" value="UniProtKB-UniRule"/>
</dbReference>
<evidence type="ECO:0000256" key="1">
    <source>
        <dbReference type="ARBA" id="ARBA00022490"/>
    </source>
</evidence>
<proteinExistence type="inferred from homology"/>
<dbReference type="EC" id="3.1.-.-" evidence="5"/>